<dbReference type="GO" id="GO:0007064">
    <property type="term" value="P:mitotic sister chromatid cohesion"/>
    <property type="evidence" value="ECO:0007669"/>
    <property type="project" value="TreeGrafter"/>
</dbReference>
<comment type="caution">
    <text evidence="7">The sequence shown here is derived from an EMBL/GenBank/DDBJ whole genome shotgun (WGS) entry which is preliminary data.</text>
</comment>
<dbReference type="GO" id="GO:0003682">
    <property type="term" value="F:chromatin binding"/>
    <property type="evidence" value="ECO:0007669"/>
    <property type="project" value="TreeGrafter"/>
</dbReference>
<dbReference type="GO" id="GO:1990414">
    <property type="term" value="P:replication-born double-strand break repair via sister chromatid exchange"/>
    <property type="evidence" value="ECO:0007669"/>
    <property type="project" value="TreeGrafter"/>
</dbReference>
<reference evidence="7 8" key="1">
    <citation type="submission" date="2024-02" db="EMBL/GenBank/DDBJ databases">
        <title>De novo assembly and annotation of 12 fungi associated with fruit tree decline syndrome in Ontario, Canada.</title>
        <authorList>
            <person name="Sulman M."/>
            <person name="Ellouze W."/>
            <person name="Ilyukhin E."/>
        </authorList>
    </citation>
    <scope>NUCLEOTIDE SEQUENCE [LARGE SCALE GENOMIC DNA]</scope>
    <source>
        <strain evidence="7 8">M11/M66-122</strain>
    </source>
</reference>
<dbReference type="Proteomes" id="UP001320420">
    <property type="component" value="Unassembled WGS sequence"/>
</dbReference>
<dbReference type="InterPro" id="IPR006909">
    <property type="entry name" value="Rad21/Rec8_C_eu"/>
</dbReference>
<dbReference type="PANTHER" id="PTHR12585">
    <property type="entry name" value="SCC1 / RAD21 FAMILY MEMBER"/>
    <property type="match status" value="1"/>
</dbReference>
<feature type="compositionally biased region" description="Basic and acidic residues" evidence="4">
    <location>
        <begin position="423"/>
        <end position="432"/>
    </location>
</feature>
<dbReference type="CDD" id="cd21788">
    <property type="entry name" value="Rad21_Rec8_M_SpRad21p-like"/>
    <property type="match status" value="1"/>
</dbReference>
<feature type="region of interest" description="Disordered" evidence="4">
    <location>
        <begin position="423"/>
        <end position="503"/>
    </location>
</feature>
<dbReference type="PANTHER" id="PTHR12585:SF69">
    <property type="entry name" value="FI11703P"/>
    <property type="match status" value="1"/>
</dbReference>
<evidence type="ECO:0000313" key="8">
    <source>
        <dbReference type="Proteomes" id="UP001320420"/>
    </source>
</evidence>
<proteinExistence type="inferred from homology"/>
<evidence type="ECO:0000256" key="4">
    <source>
        <dbReference type="SAM" id="MobiDB-lite"/>
    </source>
</evidence>
<evidence type="ECO:0000313" key="7">
    <source>
        <dbReference type="EMBL" id="KAK7756863.1"/>
    </source>
</evidence>
<comment type="subcellular location">
    <subcellularLocation>
        <location evidence="1">Nucleus</location>
    </subcellularLocation>
</comment>
<sequence length="637" mass="69660">MFYSETLLQKTGPLARVWLSANLERKLSKHHILQSNLPDSVDAIITPNQAPMALRLSGQLLLGVVRIYSRKARYLLDDCNEALLKIKMAFRTTGNNDLAESTAIPNREDLMLQDKITPADNLNALPSFGGPLLSADWLKSQMEEVDSTPISSGTRGRGRPSNRDINLQEEFTQSQFLDGDPMKEDERALAPVGDLELELDFGMEIDDEQPRGDMSIEMGRDAPAARSVEDDIFSEFDMGPAAKGPEGASNFPDEGVRIADDDGDIAMDDGFQFDIGEQSAMPDMGGVAPVERGRISESPLSDIDENITRDLEEWRRQHTSIYEPGEEPEEPSPQPQRRSKKRRVFGLDPTTQLPNSHIKEQQQNHDNILKEPSFISRDPYFLALVELKNSGAFVSSLLGGGRGKTWAPELRGLLTLDSIRPASDLKRKRDSGVADVDSETEQGASKSPRLDIGDDEGAFNLPEEGLGDRSAAPEETILEIPADAGDDGHEDSGMPAFDETTAPDVLPADSGPVSLGTKHAVHVLRDLFGSEAATNDEKRKNTSVVYQDLLPEKRTSKADATKMFFECLVLATKDAIKVEQKEDSLGGSIRIRGKRGLWGAWAEREAGGEIAGQSQEQPEVHPEPAIAGPSRTVTAAA</sequence>
<dbReference type="InterPro" id="IPR006910">
    <property type="entry name" value="Rad21_Rec8_N"/>
</dbReference>
<evidence type="ECO:0000259" key="5">
    <source>
        <dbReference type="Pfam" id="PF04824"/>
    </source>
</evidence>
<name>A0AAN9VB33_9PEZI</name>
<comment type="similarity">
    <text evidence="2">Belongs to the rad21 family.</text>
</comment>
<keyword evidence="8" id="KW-1185">Reference proteome</keyword>
<evidence type="ECO:0000256" key="1">
    <source>
        <dbReference type="ARBA" id="ARBA00004123"/>
    </source>
</evidence>
<gene>
    <name evidence="7" type="primary">MCD1</name>
    <name evidence="7" type="ORF">SLS62_001308</name>
</gene>
<dbReference type="FunFam" id="1.10.10.580:FF:000004">
    <property type="entry name" value="Double-strand-break repair protein rad21"/>
    <property type="match status" value="1"/>
</dbReference>
<feature type="region of interest" description="Disordered" evidence="4">
    <location>
        <begin position="320"/>
        <end position="341"/>
    </location>
</feature>
<accession>A0AAN9VB33</accession>
<dbReference type="InterPro" id="IPR036390">
    <property type="entry name" value="WH_DNA-bd_sf"/>
</dbReference>
<evidence type="ECO:0000256" key="2">
    <source>
        <dbReference type="ARBA" id="ARBA00009870"/>
    </source>
</evidence>
<evidence type="ECO:0000259" key="6">
    <source>
        <dbReference type="Pfam" id="PF04825"/>
    </source>
</evidence>
<organism evidence="7 8">
    <name type="scientific">Diatrype stigma</name>
    <dbReference type="NCBI Taxonomy" id="117547"/>
    <lineage>
        <taxon>Eukaryota</taxon>
        <taxon>Fungi</taxon>
        <taxon>Dikarya</taxon>
        <taxon>Ascomycota</taxon>
        <taxon>Pezizomycotina</taxon>
        <taxon>Sordariomycetes</taxon>
        <taxon>Xylariomycetidae</taxon>
        <taxon>Xylariales</taxon>
        <taxon>Diatrypaceae</taxon>
        <taxon>Diatrype</taxon>
    </lineage>
</organism>
<dbReference type="InterPro" id="IPR039781">
    <property type="entry name" value="Rad21/Rec8-like"/>
</dbReference>
<feature type="compositionally biased region" description="Polar residues" evidence="4">
    <location>
        <begin position="163"/>
        <end position="176"/>
    </location>
</feature>
<feature type="domain" description="Rad21/Rec8-like protein N-terminal" evidence="6">
    <location>
        <begin position="1"/>
        <end position="100"/>
    </location>
</feature>
<dbReference type="EMBL" id="JAKJXP020000005">
    <property type="protein sequence ID" value="KAK7756863.1"/>
    <property type="molecule type" value="Genomic_DNA"/>
</dbReference>
<feature type="domain" description="Rad21/Rec8-like protein C-terminal eukaryotic" evidence="5">
    <location>
        <begin position="549"/>
        <end position="582"/>
    </location>
</feature>
<dbReference type="AlphaFoldDB" id="A0AAN9VB33"/>
<dbReference type="Pfam" id="PF04824">
    <property type="entry name" value="Rad21_Rec8"/>
    <property type="match status" value="1"/>
</dbReference>
<dbReference type="InterPro" id="IPR023093">
    <property type="entry name" value="ScpA-like_C"/>
</dbReference>
<feature type="region of interest" description="Disordered" evidence="4">
    <location>
        <begin position="606"/>
        <end position="637"/>
    </location>
</feature>
<dbReference type="Pfam" id="PF04825">
    <property type="entry name" value="Rad21_Rec8_N"/>
    <property type="match status" value="1"/>
</dbReference>
<protein>
    <submittedName>
        <fullName evidence="7">Sister chromatid cohesion protein 1</fullName>
    </submittedName>
</protein>
<keyword evidence="3" id="KW-0539">Nucleus</keyword>
<evidence type="ECO:0000256" key="3">
    <source>
        <dbReference type="ARBA" id="ARBA00023242"/>
    </source>
</evidence>
<feature type="region of interest" description="Disordered" evidence="4">
    <location>
        <begin position="143"/>
        <end position="181"/>
    </location>
</feature>
<dbReference type="SUPFAM" id="SSF46785">
    <property type="entry name" value="Winged helix' DNA-binding domain"/>
    <property type="match status" value="1"/>
</dbReference>
<dbReference type="GO" id="GO:0030892">
    <property type="term" value="C:mitotic cohesin complex"/>
    <property type="evidence" value="ECO:0007669"/>
    <property type="project" value="TreeGrafter"/>
</dbReference>
<dbReference type="GO" id="GO:0005634">
    <property type="term" value="C:nucleus"/>
    <property type="evidence" value="ECO:0007669"/>
    <property type="project" value="UniProtKB-SubCell"/>
</dbReference>
<dbReference type="Gene3D" id="1.10.10.580">
    <property type="entry name" value="Structural maintenance of chromosome 1. Chain E"/>
    <property type="match status" value="1"/>
</dbReference>